<name>A0AAV7WJD6_PLEWA</name>
<protein>
    <submittedName>
        <fullName evidence="2">Uncharacterized protein</fullName>
    </submittedName>
</protein>
<dbReference type="Proteomes" id="UP001066276">
    <property type="component" value="Chromosome 1_1"/>
</dbReference>
<keyword evidence="3" id="KW-1185">Reference proteome</keyword>
<gene>
    <name evidence="2" type="ORF">NDU88_001773</name>
</gene>
<proteinExistence type="predicted"/>
<evidence type="ECO:0000256" key="1">
    <source>
        <dbReference type="SAM" id="MobiDB-lite"/>
    </source>
</evidence>
<accession>A0AAV7WJD6</accession>
<dbReference type="AlphaFoldDB" id="A0AAV7WJD6"/>
<organism evidence="2 3">
    <name type="scientific">Pleurodeles waltl</name>
    <name type="common">Iberian ribbed newt</name>
    <dbReference type="NCBI Taxonomy" id="8319"/>
    <lineage>
        <taxon>Eukaryota</taxon>
        <taxon>Metazoa</taxon>
        <taxon>Chordata</taxon>
        <taxon>Craniata</taxon>
        <taxon>Vertebrata</taxon>
        <taxon>Euteleostomi</taxon>
        <taxon>Amphibia</taxon>
        <taxon>Batrachia</taxon>
        <taxon>Caudata</taxon>
        <taxon>Salamandroidea</taxon>
        <taxon>Salamandridae</taxon>
        <taxon>Pleurodelinae</taxon>
        <taxon>Pleurodeles</taxon>
    </lineage>
</organism>
<reference evidence="2" key="1">
    <citation type="journal article" date="2022" name="bioRxiv">
        <title>Sequencing and chromosome-scale assembly of the giantPleurodeles waltlgenome.</title>
        <authorList>
            <person name="Brown T."/>
            <person name="Elewa A."/>
            <person name="Iarovenko S."/>
            <person name="Subramanian E."/>
            <person name="Araus A.J."/>
            <person name="Petzold A."/>
            <person name="Susuki M."/>
            <person name="Suzuki K.-i.T."/>
            <person name="Hayashi T."/>
            <person name="Toyoda A."/>
            <person name="Oliveira C."/>
            <person name="Osipova E."/>
            <person name="Leigh N.D."/>
            <person name="Simon A."/>
            <person name="Yun M.H."/>
        </authorList>
    </citation>
    <scope>NUCLEOTIDE SEQUENCE</scope>
    <source>
        <strain evidence="2">20211129_DDA</strain>
        <tissue evidence="2">Liver</tissue>
    </source>
</reference>
<comment type="caution">
    <text evidence="2">The sequence shown here is derived from an EMBL/GenBank/DDBJ whole genome shotgun (WGS) entry which is preliminary data.</text>
</comment>
<evidence type="ECO:0000313" key="2">
    <source>
        <dbReference type="EMBL" id="KAJ1214147.1"/>
    </source>
</evidence>
<evidence type="ECO:0000313" key="3">
    <source>
        <dbReference type="Proteomes" id="UP001066276"/>
    </source>
</evidence>
<feature type="region of interest" description="Disordered" evidence="1">
    <location>
        <begin position="1"/>
        <end position="39"/>
    </location>
</feature>
<sequence>MTLGTASRRPRGGVGSGAAGRRRGASQRGVRPLLRSGGGEAASVLSVKSAHYGQGRYPAVTTWCGDFHVVADISWAAAVSGLRGSSHSSEDHSLGCGHRQGIRQQRRARVVRILCSWIFTSFFFQEPRDWVGHHLSGQ</sequence>
<dbReference type="EMBL" id="JANPWB010000001">
    <property type="protein sequence ID" value="KAJ1214147.1"/>
    <property type="molecule type" value="Genomic_DNA"/>
</dbReference>